<name>A0A811V6B2_CERCA</name>
<evidence type="ECO:0000313" key="2">
    <source>
        <dbReference type="EMBL" id="CAD7005377.1"/>
    </source>
</evidence>
<dbReference type="AlphaFoldDB" id="A0A811V6B2"/>
<evidence type="ECO:0000256" key="1">
    <source>
        <dbReference type="SAM" id="MobiDB-lite"/>
    </source>
</evidence>
<feature type="compositionally biased region" description="Basic residues" evidence="1">
    <location>
        <begin position="48"/>
        <end position="60"/>
    </location>
</feature>
<sequence length="80" mass="8712">MRKNCTLSLTNTFAFAADTRYCNREVSSFRNPTSANAKQSASRAGRVVSHRPAPHHRRPVAAKPSQAHGQLASRHNSALG</sequence>
<feature type="compositionally biased region" description="Polar residues" evidence="1">
    <location>
        <begin position="28"/>
        <end position="42"/>
    </location>
</feature>
<protein>
    <submittedName>
        <fullName evidence="2">(Mediterranean fruit fly) hypothetical protein</fullName>
    </submittedName>
</protein>
<dbReference type="EMBL" id="CAJHJT010000034">
    <property type="protein sequence ID" value="CAD7005377.1"/>
    <property type="molecule type" value="Genomic_DNA"/>
</dbReference>
<comment type="caution">
    <text evidence="2">The sequence shown here is derived from an EMBL/GenBank/DDBJ whole genome shotgun (WGS) entry which is preliminary data.</text>
</comment>
<feature type="region of interest" description="Disordered" evidence="1">
    <location>
        <begin position="28"/>
        <end position="80"/>
    </location>
</feature>
<reference evidence="2" key="1">
    <citation type="submission" date="2020-11" db="EMBL/GenBank/DDBJ databases">
        <authorList>
            <person name="Whitehead M."/>
        </authorList>
    </citation>
    <scope>NUCLEOTIDE SEQUENCE</scope>
    <source>
        <strain evidence="2">EGII</strain>
    </source>
</reference>
<organism evidence="2 3">
    <name type="scientific">Ceratitis capitata</name>
    <name type="common">Mediterranean fruit fly</name>
    <name type="synonym">Tephritis capitata</name>
    <dbReference type="NCBI Taxonomy" id="7213"/>
    <lineage>
        <taxon>Eukaryota</taxon>
        <taxon>Metazoa</taxon>
        <taxon>Ecdysozoa</taxon>
        <taxon>Arthropoda</taxon>
        <taxon>Hexapoda</taxon>
        <taxon>Insecta</taxon>
        <taxon>Pterygota</taxon>
        <taxon>Neoptera</taxon>
        <taxon>Endopterygota</taxon>
        <taxon>Diptera</taxon>
        <taxon>Brachycera</taxon>
        <taxon>Muscomorpha</taxon>
        <taxon>Tephritoidea</taxon>
        <taxon>Tephritidae</taxon>
        <taxon>Ceratitis</taxon>
        <taxon>Ceratitis</taxon>
    </lineage>
</organism>
<keyword evidence="3" id="KW-1185">Reference proteome</keyword>
<dbReference type="Proteomes" id="UP000606786">
    <property type="component" value="Unassembled WGS sequence"/>
</dbReference>
<gene>
    <name evidence="2" type="ORF">CCAP1982_LOCUS13737</name>
</gene>
<evidence type="ECO:0000313" key="3">
    <source>
        <dbReference type="Proteomes" id="UP000606786"/>
    </source>
</evidence>
<accession>A0A811V6B2</accession>
<proteinExistence type="predicted"/>